<reference evidence="2" key="1">
    <citation type="submission" date="2019-04" db="EMBL/GenBank/DDBJ databases">
        <title>Friends and foes A comparative genomics studyof 23 Aspergillus species from section Flavi.</title>
        <authorList>
            <consortium name="DOE Joint Genome Institute"/>
            <person name="Kjaerbolling I."/>
            <person name="Vesth T."/>
            <person name="Frisvad J.C."/>
            <person name="Nybo J.L."/>
            <person name="Theobald S."/>
            <person name="Kildgaard S."/>
            <person name="Isbrandt T."/>
            <person name="Kuo A."/>
            <person name="Sato A."/>
            <person name="Lyhne E.K."/>
            <person name="Kogle M.E."/>
            <person name="Wiebenga A."/>
            <person name="Kun R.S."/>
            <person name="Lubbers R.J."/>
            <person name="Makela M.R."/>
            <person name="Barry K."/>
            <person name="Chovatia M."/>
            <person name="Clum A."/>
            <person name="Daum C."/>
            <person name="Haridas S."/>
            <person name="He G."/>
            <person name="LaButti K."/>
            <person name="Lipzen A."/>
            <person name="Mondo S."/>
            <person name="Riley R."/>
            <person name="Salamov A."/>
            <person name="Simmons B.A."/>
            <person name="Magnuson J.K."/>
            <person name="Henrissat B."/>
            <person name="Mortensen U.H."/>
            <person name="Larsen T.O."/>
            <person name="Devries R.P."/>
            <person name="Grigoriev I.V."/>
            <person name="Machida M."/>
            <person name="Baker S.E."/>
            <person name="Andersen M.R."/>
        </authorList>
    </citation>
    <scope>NUCLEOTIDE SEQUENCE [LARGE SCALE GENOMIC DNA]</scope>
    <source>
        <strain evidence="2">IBT 14317</strain>
    </source>
</reference>
<accession>A0A5N7C6A9</accession>
<sequence>MESSFPHFRDGDVNIVVYKDVYRLHSSTLKACSRELRDLLSSLSPFGFGHYGYLQLELVESVSHGYGVLEVQDPNDQYQNGSMYMQLQKPIIMWPPAVRLVWANMFKIFYDLSPLLDQGGLENVLSRCWDLIDLADCLRATRAVFPMIETSLQDLGSHFYALIADDPINWMKLGTYMRSALIFKEAAIHIIGNWNALGDDLDYLPSVVHELCESRYRELVIFKQELEARMLQHCPYQTLRGGPHSEFMVAPYAKDLSMWMAMTFYSQWFCVAICENRTYFARDGGAAFYRSIYAGGDAYLGVEEQETYNVIHMNAHRARILENRLGILKADMSRFVAVLLVNESRYDADLMGELPYLTCCKIEDDELPWITWPDGDWHVDSDEELFLSDYERIAESDMDDEVSGTGFTETGAADSENENDADIEDAEATNTEGSETEEEKEDEAATLTVEEDEMAMIPA</sequence>
<proteinExistence type="predicted"/>
<feature type="region of interest" description="Disordered" evidence="1">
    <location>
        <begin position="397"/>
        <end position="459"/>
    </location>
</feature>
<evidence type="ECO:0000256" key="1">
    <source>
        <dbReference type="SAM" id="MobiDB-lite"/>
    </source>
</evidence>
<dbReference type="OrthoDB" id="2129688at2759"/>
<dbReference type="PANTHER" id="PTHR38119">
    <property type="entry name" value="BTB DOMAIN-CONTAINING PROTEIN-RELATED"/>
    <property type="match status" value="1"/>
</dbReference>
<evidence type="ECO:0008006" key="3">
    <source>
        <dbReference type="Google" id="ProtNLM"/>
    </source>
</evidence>
<evidence type="ECO:0000313" key="2">
    <source>
        <dbReference type="EMBL" id="KAE8389163.1"/>
    </source>
</evidence>
<dbReference type="Proteomes" id="UP000326877">
    <property type="component" value="Unassembled WGS sequence"/>
</dbReference>
<organism evidence="2">
    <name type="scientific">Petromyces alliaceus</name>
    <name type="common">Aspergillus alliaceus</name>
    <dbReference type="NCBI Taxonomy" id="209559"/>
    <lineage>
        <taxon>Eukaryota</taxon>
        <taxon>Fungi</taxon>
        <taxon>Dikarya</taxon>
        <taxon>Ascomycota</taxon>
        <taxon>Pezizomycotina</taxon>
        <taxon>Eurotiomycetes</taxon>
        <taxon>Eurotiomycetidae</taxon>
        <taxon>Eurotiales</taxon>
        <taxon>Aspergillaceae</taxon>
        <taxon>Aspergillus</taxon>
        <taxon>Aspergillus subgen. Circumdati</taxon>
    </lineage>
</organism>
<dbReference type="PANTHER" id="PTHR38119:SF2">
    <property type="entry name" value="TRANSCRIPTION FACTOR DOMAIN-CONTAINING PROTEIN"/>
    <property type="match status" value="1"/>
</dbReference>
<dbReference type="EMBL" id="ML735269">
    <property type="protein sequence ID" value="KAE8389163.1"/>
    <property type="molecule type" value="Genomic_DNA"/>
</dbReference>
<feature type="compositionally biased region" description="Acidic residues" evidence="1">
    <location>
        <begin position="415"/>
        <end position="427"/>
    </location>
</feature>
<feature type="compositionally biased region" description="Acidic residues" evidence="1">
    <location>
        <begin position="434"/>
        <end position="459"/>
    </location>
</feature>
<name>A0A5N7C6A9_PETAA</name>
<dbReference type="AlphaFoldDB" id="A0A5N7C6A9"/>
<protein>
    <recommendedName>
        <fullName evidence="3">BTB domain-containing protein</fullName>
    </recommendedName>
</protein>
<gene>
    <name evidence="2" type="ORF">BDV23DRAFT_101091</name>
</gene>